<feature type="domain" description="Lsr2 DNA-binding" evidence="4">
    <location>
        <begin position="82"/>
        <end position="116"/>
    </location>
</feature>
<evidence type="ECO:0000313" key="6">
    <source>
        <dbReference type="Proteomes" id="UP000518206"/>
    </source>
</evidence>
<sequence>MAQKVQVLLVDDIDGGTADETVSFSIDGVSYEIDLTSEHANELRESLATWVGHARKTGGRASSSAGRGGRSSTRRSSGSSSSGDAGAIRDWAKANGHPVSERGRISADVKAAYEAAH</sequence>
<dbReference type="AlphaFoldDB" id="A0A7W4UKD2"/>
<accession>A0A7W4UKD2</accession>
<dbReference type="Gene3D" id="3.30.60.230">
    <property type="entry name" value="Lsr2, dimerization domain"/>
    <property type="match status" value="1"/>
</dbReference>
<evidence type="ECO:0000259" key="4">
    <source>
        <dbReference type="Pfam" id="PF23359"/>
    </source>
</evidence>
<reference evidence="5 6" key="1">
    <citation type="submission" date="2020-08" db="EMBL/GenBank/DDBJ databases">
        <title>The Agave Microbiome: Exploring the role of microbial communities in plant adaptations to desert environments.</title>
        <authorList>
            <person name="Partida-Martinez L.P."/>
        </authorList>
    </citation>
    <scope>NUCLEOTIDE SEQUENCE [LARGE SCALE GENOMIC DNA]</scope>
    <source>
        <strain evidence="5 6">RAS26</strain>
    </source>
</reference>
<proteinExistence type="predicted"/>
<evidence type="ECO:0000313" key="5">
    <source>
        <dbReference type="EMBL" id="MBB2925325.1"/>
    </source>
</evidence>
<keyword evidence="1" id="KW-0238">DNA-binding</keyword>
<dbReference type="InterPro" id="IPR055370">
    <property type="entry name" value="Lsr2_DNA-bd"/>
</dbReference>
<feature type="region of interest" description="Disordered" evidence="2">
    <location>
        <begin position="53"/>
        <end position="106"/>
    </location>
</feature>
<evidence type="ECO:0000259" key="3">
    <source>
        <dbReference type="Pfam" id="PF11774"/>
    </source>
</evidence>
<dbReference type="EMBL" id="JACHVX010000009">
    <property type="protein sequence ID" value="MBB2925325.1"/>
    <property type="molecule type" value="Genomic_DNA"/>
</dbReference>
<dbReference type="Gene3D" id="4.10.320.10">
    <property type="entry name" value="E3-binding domain"/>
    <property type="match status" value="1"/>
</dbReference>
<dbReference type="RefSeq" id="WP_183298054.1">
    <property type="nucleotide sequence ID" value="NZ_JACHVX010000009.1"/>
</dbReference>
<dbReference type="Pfam" id="PF23359">
    <property type="entry name" value="Lsr2_DNA-bd"/>
    <property type="match status" value="1"/>
</dbReference>
<protein>
    <recommendedName>
        <fullName evidence="7">Lsr2 family protein</fullName>
    </recommendedName>
</protein>
<dbReference type="InterPro" id="IPR036625">
    <property type="entry name" value="E3-bd_dom_sf"/>
</dbReference>
<evidence type="ECO:0008006" key="7">
    <source>
        <dbReference type="Google" id="ProtNLM"/>
    </source>
</evidence>
<dbReference type="InterPro" id="IPR042261">
    <property type="entry name" value="Lsr2-like_dimerization"/>
</dbReference>
<dbReference type="Proteomes" id="UP000518206">
    <property type="component" value="Unassembled WGS sequence"/>
</dbReference>
<comment type="caution">
    <text evidence="5">The sequence shown here is derived from an EMBL/GenBank/DDBJ whole genome shotgun (WGS) entry which is preliminary data.</text>
</comment>
<dbReference type="GO" id="GO:0016746">
    <property type="term" value="F:acyltransferase activity"/>
    <property type="evidence" value="ECO:0007669"/>
    <property type="project" value="InterPro"/>
</dbReference>
<dbReference type="Pfam" id="PF11774">
    <property type="entry name" value="Lsr2"/>
    <property type="match status" value="1"/>
</dbReference>
<gene>
    <name evidence="5" type="ORF">FHR80_004268</name>
</gene>
<name>A0A7W4UKD2_9CELL</name>
<feature type="domain" description="Lsr2 dimerization" evidence="3">
    <location>
        <begin position="1"/>
        <end position="58"/>
    </location>
</feature>
<feature type="compositionally biased region" description="Low complexity" evidence="2">
    <location>
        <begin position="59"/>
        <end position="86"/>
    </location>
</feature>
<organism evidence="5 6">
    <name type="scientific">Cellulomonas cellasea</name>
    <dbReference type="NCBI Taxonomy" id="43670"/>
    <lineage>
        <taxon>Bacteria</taxon>
        <taxon>Bacillati</taxon>
        <taxon>Actinomycetota</taxon>
        <taxon>Actinomycetes</taxon>
        <taxon>Micrococcales</taxon>
        <taxon>Cellulomonadaceae</taxon>
        <taxon>Cellulomonas</taxon>
    </lineage>
</organism>
<reference evidence="5 6" key="2">
    <citation type="submission" date="2020-08" db="EMBL/GenBank/DDBJ databases">
        <authorList>
            <person name="Partida-Martinez L."/>
            <person name="Huntemann M."/>
            <person name="Clum A."/>
            <person name="Wang J."/>
            <person name="Palaniappan K."/>
            <person name="Ritter S."/>
            <person name="Chen I.-M."/>
            <person name="Stamatis D."/>
            <person name="Reddy T."/>
            <person name="O'Malley R."/>
            <person name="Daum C."/>
            <person name="Shapiro N."/>
            <person name="Ivanova N."/>
            <person name="Kyrpides N."/>
            <person name="Woyke T."/>
        </authorList>
    </citation>
    <scope>NUCLEOTIDE SEQUENCE [LARGE SCALE GENOMIC DNA]</scope>
    <source>
        <strain evidence="5 6">RAS26</strain>
    </source>
</reference>
<evidence type="ECO:0000256" key="2">
    <source>
        <dbReference type="SAM" id="MobiDB-lite"/>
    </source>
</evidence>
<dbReference type="GO" id="GO:0003677">
    <property type="term" value="F:DNA binding"/>
    <property type="evidence" value="ECO:0007669"/>
    <property type="project" value="UniProtKB-KW"/>
</dbReference>
<evidence type="ECO:0000256" key="1">
    <source>
        <dbReference type="ARBA" id="ARBA00023125"/>
    </source>
</evidence>
<dbReference type="InterPro" id="IPR024412">
    <property type="entry name" value="Lsr2_dim_dom"/>
</dbReference>